<dbReference type="AlphaFoldDB" id="A0A401Z4E3"/>
<dbReference type="EMBL" id="BIFH01000052">
    <property type="protein sequence ID" value="GCE01710.1"/>
    <property type="molecule type" value="Genomic_DNA"/>
</dbReference>
<dbReference type="Gene3D" id="1.10.260.40">
    <property type="entry name" value="lambda repressor-like DNA-binding domains"/>
    <property type="match status" value="1"/>
</dbReference>
<dbReference type="SUPFAM" id="SSF47413">
    <property type="entry name" value="lambda repressor-like DNA-binding domains"/>
    <property type="match status" value="1"/>
</dbReference>
<evidence type="ECO:0000259" key="2">
    <source>
        <dbReference type="SMART" id="SM00530"/>
    </source>
</evidence>
<name>A0A401Z4E3_9ACTN</name>
<reference evidence="3 4" key="1">
    <citation type="submission" date="2018-12" db="EMBL/GenBank/DDBJ databases">
        <title>Draft genome sequence of Embleya hyalina NBRC 13850T.</title>
        <authorList>
            <person name="Komaki H."/>
            <person name="Hosoyama A."/>
            <person name="Kimura A."/>
            <person name="Ichikawa N."/>
            <person name="Tamura T."/>
        </authorList>
    </citation>
    <scope>NUCLEOTIDE SEQUENCE [LARGE SCALE GENOMIC DNA]</scope>
    <source>
        <strain evidence="3 4">NBRC 13850</strain>
    </source>
</reference>
<dbReference type="PANTHER" id="PTHR35010:SF2">
    <property type="entry name" value="BLL4672 PROTEIN"/>
    <property type="match status" value="1"/>
</dbReference>
<feature type="domain" description="HTH cro/C1-type" evidence="2">
    <location>
        <begin position="59"/>
        <end position="131"/>
    </location>
</feature>
<dbReference type="RefSeq" id="WP_126643316.1">
    <property type="nucleotide sequence ID" value="NZ_BIFH01000052.1"/>
</dbReference>
<dbReference type="InterPro" id="IPR041413">
    <property type="entry name" value="MLTR_LBD"/>
</dbReference>
<dbReference type="PANTHER" id="PTHR35010">
    <property type="entry name" value="BLL4672 PROTEIN-RELATED"/>
    <property type="match status" value="1"/>
</dbReference>
<dbReference type="Pfam" id="PF13560">
    <property type="entry name" value="HTH_31"/>
    <property type="match status" value="1"/>
</dbReference>
<evidence type="ECO:0000313" key="4">
    <source>
        <dbReference type="Proteomes" id="UP000286931"/>
    </source>
</evidence>
<dbReference type="SMART" id="SM00530">
    <property type="entry name" value="HTH_XRE"/>
    <property type="match status" value="1"/>
</dbReference>
<evidence type="ECO:0000313" key="3">
    <source>
        <dbReference type="EMBL" id="GCE01710.1"/>
    </source>
</evidence>
<dbReference type="InterPro" id="IPR010982">
    <property type="entry name" value="Lambda_DNA-bd_dom_sf"/>
</dbReference>
<dbReference type="InterPro" id="IPR001387">
    <property type="entry name" value="Cro/C1-type_HTH"/>
</dbReference>
<feature type="compositionally biased region" description="Low complexity" evidence="1">
    <location>
        <begin position="31"/>
        <end position="42"/>
    </location>
</feature>
<comment type="caution">
    <text evidence="3">The sequence shown here is derived from an EMBL/GenBank/DDBJ whole genome shotgun (WGS) entry which is preliminary data.</text>
</comment>
<sequence>MTGSPRTDATHRPAAPRRVDPPTGPAPIPAAAPTADAGRAAPEYVRPERAASRAELGAFLRSRRERISPEQVGLPAGRRRRTPGLRREEVAQLSGVGVTWYTWLEQGRPINVSAQVIGGIARTLRLDCVEYEHVKRLACVPSLATLRAEDEVDSDTQTVLDDFATLPAVVLNGRYDVLACNALYARMFPSLVAAPRERRNVIWELFTRPACCNPFHEWRQECVGVVGVLRGSYARNVGDPLWTAFVDELIAASPEFATAWAAHPVSLTRTRTKLFRHRDVGVLHVRGMPTDLATSPGQRMSVYVPQDEVTRERLARLAAPDFVPSPPHVHSPSPR</sequence>
<keyword evidence="4" id="KW-1185">Reference proteome</keyword>
<dbReference type="Proteomes" id="UP000286931">
    <property type="component" value="Unassembled WGS sequence"/>
</dbReference>
<accession>A0A401Z4E3</accession>
<proteinExistence type="predicted"/>
<dbReference type="Pfam" id="PF17765">
    <property type="entry name" value="MLTR_LBD"/>
    <property type="match status" value="1"/>
</dbReference>
<organism evidence="3 4">
    <name type="scientific">Embleya hyalina</name>
    <dbReference type="NCBI Taxonomy" id="516124"/>
    <lineage>
        <taxon>Bacteria</taxon>
        <taxon>Bacillati</taxon>
        <taxon>Actinomycetota</taxon>
        <taxon>Actinomycetes</taxon>
        <taxon>Kitasatosporales</taxon>
        <taxon>Streptomycetaceae</taxon>
        <taxon>Embleya</taxon>
    </lineage>
</organism>
<evidence type="ECO:0000256" key="1">
    <source>
        <dbReference type="SAM" id="MobiDB-lite"/>
    </source>
</evidence>
<dbReference type="GO" id="GO:0003677">
    <property type="term" value="F:DNA binding"/>
    <property type="evidence" value="ECO:0007669"/>
    <property type="project" value="InterPro"/>
</dbReference>
<dbReference type="OrthoDB" id="3542608at2"/>
<protein>
    <submittedName>
        <fullName evidence="3">Transcriptional regulator</fullName>
    </submittedName>
</protein>
<gene>
    <name evidence="3" type="ORF">EHYA_09479</name>
</gene>
<dbReference type="Gene3D" id="3.30.450.180">
    <property type="match status" value="1"/>
</dbReference>
<feature type="region of interest" description="Disordered" evidence="1">
    <location>
        <begin position="1"/>
        <end position="48"/>
    </location>
</feature>